<reference evidence="1" key="1">
    <citation type="journal article" date="2023" name="IScience">
        <title>Live-bearing cockroach genome reveals convergent evolutionary mechanisms linked to viviparity in insects and beyond.</title>
        <authorList>
            <person name="Fouks B."/>
            <person name="Harrison M.C."/>
            <person name="Mikhailova A.A."/>
            <person name="Marchal E."/>
            <person name="English S."/>
            <person name="Carruthers M."/>
            <person name="Jennings E.C."/>
            <person name="Chiamaka E.L."/>
            <person name="Frigard R.A."/>
            <person name="Pippel M."/>
            <person name="Attardo G.M."/>
            <person name="Benoit J.B."/>
            <person name="Bornberg-Bauer E."/>
            <person name="Tobe S.S."/>
        </authorList>
    </citation>
    <scope>NUCLEOTIDE SEQUENCE</scope>
    <source>
        <strain evidence="1">Stay&amp;Tobe</strain>
    </source>
</reference>
<keyword evidence="2" id="KW-1185">Reference proteome</keyword>
<organism evidence="1 2">
    <name type="scientific">Diploptera punctata</name>
    <name type="common">Pacific beetle cockroach</name>
    <dbReference type="NCBI Taxonomy" id="6984"/>
    <lineage>
        <taxon>Eukaryota</taxon>
        <taxon>Metazoa</taxon>
        <taxon>Ecdysozoa</taxon>
        <taxon>Arthropoda</taxon>
        <taxon>Hexapoda</taxon>
        <taxon>Insecta</taxon>
        <taxon>Pterygota</taxon>
        <taxon>Neoptera</taxon>
        <taxon>Polyneoptera</taxon>
        <taxon>Dictyoptera</taxon>
        <taxon>Blattodea</taxon>
        <taxon>Blaberoidea</taxon>
        <taxon>Blaberidae</taxon>
        <taxon>Diplopterinae</taxon>
        <taxon>Diploptera</taxon>
    </lineage>
</organism>
<feature type="non-terminal residue" evidence="1">
    <location>
        <position position="1"/>
    </location>
</feature>
<comment type="caution">
    <text evidence="1">The sequence shown here is derived from an EMBL/GenBank/DDBJ whole genome shotgun (WGS) entry which is preliminary data.</text>
</comment>
<evidence type="ECO:0000313" key="2">
    <source>
        <dbReference type="Proteomes" id="UP001233999"/>
    </source>
</evidence>
<gene>
    <name evidence="1" type="ORF">L9F63_007954</name>
</gene>
<name>A0AAD7Z6X5_DIPPU</name>
<protein>
    <submittedName>
        <fullName evidence="1">Uncharacterized protein</fullName>
    </submittedName>
</protein>
<proteinExistence type="predicted"/>
<dbReference type="AlphaFoldDB" id="A0AAD7Z6X5"/>
<sequence>ADMEDVYESMLRRHIQAHWRLIIIPSIAEYCIYLSEATDDRAHLQALETSWIEENKRFFRSDTNWGSTIELYRHTISSSMDISHLSG</sequence>
<dbReference type="EMBL" id="JASPKZ010010254">
    <property type="protein sequence ID" value="KAJ9574891.1"/>
    <property type="molecule type" value="Genomic_DNA"/>
</dbReference>
<dbReference type="Proteomes" id="UP001233999">
    <property type="component" value="Unassembled WGS sequence"/>
</dbReference>
<accession>A0AAD7Z6X5</accession>
<reference evidence="1" key="2">
    <citation type="submission" date="2023-05" db="EMBL/GenBank/DDBJ databases">
        <authorList>
            <person name="Fouks B."/>
        </authorList>
    </citation>
    <scope>NUCLEOTIDE SEQUENCE</scope>
    <source>
        <strain evidence="1">Stay&amp;Tobe</strain>
        <tissue evidence="1">Testes</tissue>
    </source>
</reference>
<feature type="non-terminal residue" evidence="1">
    <location>
        <position position="87"/>
    </location>
</feature>
<evidence type="ECO:0000313" key="1">
    <source>
        <dbReference type="EMBL" id="KAJ9574891.1"/>
    </source>
</evidence>